<dbReference type="EMBL" id="JABWDY010005120">
    <property type="protein sequence ID" value="KAF5204688.1"/>
    <property type="molecule type" value="Genomic_DNA"/>
</dbReference>
<comment type="caution">
    <text evidence="3">The sequence shown here is derived from an EMBL/GenBank/DDBJ whole genome shotgun (WGS) entry which is preliminary data.</text>
</comment>
<sequence>MMLNSSVDLKNPDYAIHSRAKHSLDYSQKVTLHAGDALFIPEGWFHQVDSDELTIAVNYWWQSSIMSSMSEHMDAYYLRIILKRLVNSEMVRSARLILFTIQY</sequence>
<dbReference type="PANTHER" id="PTHR12461:SF102">
    <property type="entry name" value="LYSINE-SPECIFIC DEMETHYLASE JMJ31"/>
    <property type="match status" value="1"/>
</dbReference>
<name>A0A7J6X723_THATH</name>
<dbReference type="InterPro" id="IPR041667">
    <property type="entry name" value="Cupin_8"/>
</dbReference>
<dbReference type="SUPFAM" id="SSF51197">
    <property type="entry name" value="Clavaminate synthase-like"/>
    <property type="match status" value="1"/>
</dbReference>
<comment type="similarity">
    <text evidence="1">Belongs to the JARID1 histone demethylase family.</text>
</comment>
<accession>A0A7J6X723</accession>
<gene>
    <name evidence="3" type="ORF">FRX31_005725</name>
</gene>
<evidence type="ECO:0000313" key="4">
    <source>
        <dbReference type="Proteomes" id="UP000554482"/>
    </source>
</evidence>
<feature type="domain" description="JmjC" evidence="2">
    <location>
        <begin position="1"/>
        <end position="76"/>
    </location>
</feature>
<dbReference type="InterPro" id="IPR003347">
    <property type="entry name" value="JmjC_dom"/>
</dbReference>
<dbReference type="Pfam" id="PF13621">
    <property type="entry name" value="Cupin_8"/>
    <property type="match status" value="1"/>
</dbReference>
<reference evidence="3 4" key="1">
    <citation type="submission" date="2020-06" db="EMBL/GenBank/DDBJ databases">
        <title>Transcriptomic and genomic resources for Thalictrum thalictroides and T. hernandezii: Facilitating candidate gene discovery in an emerging model plant lineage.</title>
        <authorList>
            <person name="Arias T."/>
            <person name="Riano-Pachon D.M."/>
            <person name="Di Stilio V.S."/>
        </authorList>
    </citation>
    <scope>NUCLEOTIDE SEQUENCE [LARGE SCALE GENOMIC DNA]</scope>
    <source>
        <strain evidence="4">cv. WT478/WT964</strain>
        <tissue evidence="3">Leaves</tissue>
    </source>
</reference>
<proteinExistence type="inferred from homology"/>
<protein>
    <submittedName>
        <fullName evidence="3">2-oxoglutarate (2OG) and Fe(II)-dependent oxygenase superfamily protein</fullName>
    </submittedName>
</protein>
<dbReference type="CDD" id="cd02208">
    <property type="entry name" value="cupin_RmlC-like"/>
    <property type="match status" value="1"/>
</dbReference>
<dbReference type="OrthoDB" id="415358at2759"/>
<evidence type="ECO:0000313" key="3">
    <source>
        <dbReference type="EMBL" id="KAF5204688.1"/>
    </source>
</evidence>
<evidence type="ECO:0000259" key="2">
    <source>
        <dbReference type="PROSITE" id="PS51184"/>
    </source>
</evidence>
<dbReference type="Gene3D" id="2.60.120.650">
    <property type="entry name" value="Cupin"/>
    <property type="match status" value="1"/>
</dbReference>
<evidence type="ECO:0000256" key="1">
    <source>
        <dbReference type="ARBA" id="ARBA00006801"/>
    </source>
</evidence>
<organism evidence="3 4">
    <name type="scientific">Thalictrum thalictroides</name>
    <name type="common">Rue-anemone</name>
    <name type="synonym">Anemone thalictroides</name>
    <dbReference type="NCBI Taxonomy" id="46969"/>
    <lineage>
        <taxon>Eukaryota</taxon>
        <taxon>Viridiplantae</taxon>
        <taxon>Streptophyta</taxon>
        <taxon>Embryophyta</taxon>
        <taxon>Tracheophyta</taxon>
        <taxon>Spermatophyta</taxon>
        <taxon>Magnoliopsida</taxon>
        <taxon>Ranunculales</taxon>
        <taxon>Ranunculaceae</taxon>
        <taxon>Thalictroideae</taxon>
        <taxon>Thalictrum</taxon>
    </lineage>
</organism>
<dbReference type="PANTHER" id="PTHR12461">
    <property type="entry name" value="HYPOXIA-INDUCIBLE FACTOR 1 ALPHA INHIBITOR-RELATED"/>
    <property type="match status" value="1"/>
</dbReference>
<keyword evidence="4" id="KW-1185">Reference proteome</keyword>
<dbReference type="Proteomes" id="UP000554482">
    <property type="component" value="Unassembled WGS sequence"/>
</dbReference>
<dbReference type="PROSITE" id="PS51184">
    <property type="entry name" value="JMJC"/>
    <property type="match status" value="1"/>
</dbReference>
<dbReference type="AlphaFoldDB" id="A0A7J6X723"/>